<feature type="non-terminal residue" evidence="5">
    <location>
        <position position="145"/>
    </location>
</feature>
<keyword evidence="6" id="KW-1185">Reference proteome</keyword>
<dbReference type="PROSITE" id="PS50968">
    <property type="entry name" value="BIOTINYL_LIPOYL"/>
    <property type="match status" value="2"/>
</dbReference>
<name>A0ABN9S042_9DINO</name>
<keyword evidence="2" id="KW-0450">Lipoyl</keyword>
<dbReference type="PROSITE" id="PS00189">
    <property type="entry name" value="LIPOYL"/>
    <property type="match status" value="1"/>
</dbReference>
<feature type="domain" description="Lipoyl-binding" evidence="4">
    <location>
        <begin position="1"/>
        <end position="58"/>
    </location>
</feature>
<dbReference type="PANTHER" id="PTHR43416">
    <property type="entry name" value="DIHYDROLIPOYLLYSINE-RESIDUE SUCCINYLTRANSFERASE COMPONENT OF 2-OXOGLUTARATE DEHYDROGENASE COMPLEX, MITOCHONDRIAL-RELATED"/>
    <property type="match status" value="1"/>
</dbReference>
<evidence type="ECO:0000256" key="3">
    <source>
        <dbReference type="ARBA" id="ARBA00022946"/>
    </source>
</evidence>
<dbReference type="SUPFAM" id="SSF51230">
    <property type="entry name" value="Single hybrid motif"/>
    <property type="match status" value="2"/>
</dbReference>
<dbReference type="Gene3D" id="2.40.50.100">
    <property type="match status" value="2"/>
</dbReference>
<evidence type="ECO:0000259" key="4">
    <source>
        <dbReference type="PROSITE" id="PS50968"/>
    </source>
</evidence>
<sequence>MEYKKQVGEFVAKGDIIAVIETDKVTIEVSAIESGTIKEALVPTDGTIAKGQVLVRIEAGAGGSGALPAAAPAPAAAAPAAAPAGAGKILEQAVTDFGAESITEGTLMEWRKKVGDLVAKGELLAVVETDKVSLEVKAEEAGVVK</sequence>
<dbReference type="CDD" id="cd06849">
    <property type="entry name" value="lipoyl_domain"/>
    <property type="match status" value="2"/>
</dbReference>
<evidence type="ECO:0000256" key="2">
    <source>
        <dbReference type="ARBA" id="ARBA00022823"/>
    </source>
</evidence>
<dbReference type="InterPro" id="IPR003016">
    <property type="entry name" value="2-oxoA_DH_lipoyl-BS"/>
</dbReference>
<comment type="similarity">
    <text evidence="1">Belongs to the 2-oxoacid dehydrogenase family.</text>
</comment>
<keyword evidence="3" id="KW-0809">Transit peptide</keyword>
<dbReference type="InterPro" id="IPR050537">
    <property type="entry name" value="2-oxoacid_dehydrogenase"/>
</dbReference>
<dbReference type="InterPro" id="IPR011053">
    <property type="entry name" value="Single_hybrid_motif"/>
</dbReference>
<evidence type="ECO:0000313" key="5">
    <source>
        <dbReference type="EMBL" id="CAK0825016.1"/>
    </source>
</evidence>
<dbReference type="Proteomes" id="UP001189429">
    <property type="component" value="Unassembled WGS sequence"/>
</dbReference>
<dbReference type="EMBL" id="CAUYUJ010008805">
    <property type="protein sequence ID" value="CAK0825016.1"/>
    <property type="molecule type" value="Genomic_DNA"/>
</dbReference>
<evidence type="ECO:0000313" key="6">
    <source>
        <dbReference type="Proteomes" id="UP001189429"/>
    </source>
</evidence>
<feature type="domain" description="Lipoyl-binding" evidence="4">
    <location>
        <begin position="89"/>
        <end position="145"/>
    </location>
</feature>
<gene>
    <name evidence="5" type="ORF">PCOR1329_LOCUS25259</name>
</gene>
<reference evidence="5" key="1">
    <citation type="submission" date="2023-10" db="EMBL/GenBank/DDBJ databases">
        <authorList>
            <person name="Chen Y."/>
            <person name="Shah S."/>
            <person name="Dougan E. K."/>
            <person name="Thang M."/>
            <person name="Chan C."/>
        </authorList>
    </citation>
    <scope>NUCLEOTIDE SEQUENCE [LARGE SCALE GENOMIC DNA]</scope>
</reference>
<proteinExistence type="inferred from homology"/>
<dbReference type="InterPro" id="IPR000089">
    <property type="entry name" value="Biotin_lipoyl"/>
</dbReference>
<organism evidence="5 6">
    <name type="scientific">Prorocentrum cordatum</name>
    <dbReference type="NCBI Taxonomy" id="2364126"/>
    <lineage>
        <taxon>Eukaryota</taxon>
        <taxon>Sar</taxon>
        <taxon>Alveolata</taxon>
        <taxon>Dinophyceae</taxon>
        <taxon>Prorocentrales</taxon>
        <taxon>Prorocentraceae</taxon>
        <taxon>Prorocentrum</taxon>
    </lineage>
</organism>
<dbReference type="Pfam" id="PF00364">
    <property type="entry name" value="Biotin_lipoyl"/>
    <property type="match status" value="2"/>
</dbReference>
<accession>A0ABN9S042</accession>
<protein>
    <recommendedName>
        <fullName evidence="4">Lipoyl-binding domain-containing protein</fullName>
    </recommendedName>
</protein>
<dbReference type="PANTHER" id="PTHR43416:SF5">
    <property type="entry name" value="DIHYDROLIPOYLLYSINE-RESIDUE SUCCINYLTRANSFERASE COMPONENT OF 2-OXOGLUTARATE DEHYDROGENASE COMPLEX, MITOCHONDRIAL"/>
    <property type="match status" value="1"/>
</dbReference>
<evidence type="ECO:0000256" key="1">
    <source>
        <dbReference type="ARBA" id="ARBA00007317"/>
    </source>
</evidence>
<comment type="caution">
    <text evidence="5">The sequence shown here is derived from an EMBL/GenBank/DDBJ whole genome shotgun (WGS) entry which is preliminary data.</text>
</comment>